<keyword evidence="2" id="KW-1133">Transmembrane helix</keyword>
<protein>
    <submittedName>
        <fullName evidence="3">TonB family protein</fullName>
    </submittedName>
</protein>
<keyword evidence="2" id="KW-0812">Transmembrane</keyword>
<dbReference type="Pfam" id="PF13103">
    <property type="entry name" value="TonB_2"/>
    <property type="match status" value="1"/>
</dbReference>
<evidence type="ECO:0000313" key="3">
    <source>
        <dbReference type="EMBL" id="EES53232.1"/>
    </source>
</evidence>
<dbReference type="Gene3D" id="3.30.1150.10">
    <property type="match status" value="1"/>
</dbReference>
<sequence>MIRSGVRPTGERGIGWFLVLSLFLHVIVVTLVVMHRKPTSLGYQTATTVALIPENQLVRPGAPPPPAPMVPPVKKVRPAPPPPPPPHPQRRAPSPRVIRKPPVHKPQRRPVPRRIKRPVPAHKVVHPKPVAQKARVIPVKSQHQEHHKTPPPSKAALAPVANPAPVHMDLAGNQFPTYLQHLLISRIKSNWAPPPGSHGLYVTIRFTLLKDGQISGDPVLMTASGSRVFDDAARYAILRSVPFPPFPPSYGKEKESVTVTLQATKRQGF</sequence>
<dbReference type="EMBL" id="GG693867">
    <property type="protein sequence ID" value="EES53232.1"/>
    <property type="molecule type" value="Genomic_DNA"/>
</dbReference>
<keyword evidence="4" id="KW-1185">Reference proteome</keyword>
<keyword evidence="2" id="KW-0472">Membrane</keyword>
<feature type="compositionally biased region" description="Pro residues" evidence="1">
    <location>
        <begin position="61"/>
        <end position="71"/>
    </location>
</feature>
<dbReference type="AlphaFoldDB" id="C6HVX0"/>
<evidence type="ECO:0000256" key="2">
    <source>
        <dbReference type="SAM" id="Phobius"/>
    </source>
</evidence>
<reference evidence="3 4" key="1">
    <citation type="journal article" date="2009" name="Appl. Environ. Microbiol.">
        <title>Community genomic and proteomic analyses of chemoautotrophic iron-oxidizing "Leptospirillum rubarum" (Group II) and "Leptospirillum ferrodiazotrophum" (Group III) bacteria in acid mine drainage biofilms.</title>
        <authorList>
            <person name="Goltsman D.S."/>
            <person name="Denef V.J."/>
            <person name="Singer S.W."/>
            <person name="VerBerkmoes N.C."/>
            <person name="Lefsrud M."/>
            <person name="Mueller R.S."/>
            <person name="Dick G.J."/>
            <person name="Sun C.L."/>
            <person name="Wheeler K.E."/>
            <person name="Zemla A."/>
            <person name="Baker B.J."/>
            <person name="Hauser L."/>
            <person name="Land M."/>
            <person name="Shah M.B."/>
            <person name="Thelen M.P."/>
            <person name="Hettich R.L."/>
            <person name="Banfield J.F."/>
        </authorList>
    </citation>
    <scope>NUCLEOTIDE SEQUENCE [LARGE SCALE GENOMIC DNA]</scope>
</reference>
<evidence type="ECO:0000256" key="1">
    <source>
        <dbReference type="SAM" id="MobiDB-lite"/>
    </source>
</evidence>
<proteinExistence type="predicted"/>
<gene>
    <name evidence="3" type="ORF">UBAL3_80150020</name>
</gene>
<feature type="compositionally biased region" description="Pro residues" evidence="1">
    <location>
        <begin position="78"/>
        <end position="87"/>
    </location>
</feature>
<feature type="transmembrane region" description="Helical" evidence="2">
    <location>
        <begin position="14"/>
        <end position="34"/>
    </location>
</feature>
<name>C6HVX0_9BACT</name>
<evidence type="ECO:0000313" key="4">
    <source>
        <dbReference type="Proteomes" id="UP000009374"/>
    </source>
</evidence>
<feature type="region of interest" description="Disordered" evidence="1">
    <location>
        <begin position="60"/>
        <end position="111"/>
    </location>
</feature>
<accession>C6HVX0</accession>
<feature type="compositionally biased region" description="Basic residues" evidence="1">
    <location>
        <begin position="97"/>
        <end position="111"/>
    </location>
</feature>
<organism evidence="3 4">
    <name type="scientific">Leptospirillum ferrodiazotrophum</name>
    <dbReference type="NCBI Taxonomy" id="412449"/>
    <lineage>
        <taxon>Bacteria</taxon>
        <taxon>Pseudomonadati</taxon>
        <taxon>Nitrospirota</taxon>
        <taxon>Nitrospiria</taxon>
        <taxon>Nitrospirales</taxon>
        <taxon>Nitrospiraceae</taxon>
        <taxon>Leptospirillum</taxon>
    </lineage>
</organism>
<dbReference type="SUPFAM" id="SSF74653">
    <property type="entry name" value="TolA/TonB C-terminal domain"/>
    <property type="match status" value="1"/>
</dbReference>
<dbReference type="Proteomes" id="UP000009374">
    <property type="component" value="Unassembled WGS sequence"/>
</dbReference>